<evidence type="ECO:0000313" key="10">
    <source>
        <dbReference type="EMBL" id="QQB15614.1"/>
    </source>
</evidence>
<comment type="similarity">
    <text evidence="8">Belongs to the binding-protein-dependent transport system permease family.</text>
</comment>
<organism evidence="10 11">
    <name type="scientific">Brevibacterium casei</name>
    <dbReference type="NCBI Taxonomy" id="33889"/>
    <lineage>
        <taxon>Bacteria</taxon>
        <taxon>Bacillati</taxon>
        <taxon>Actinomycetota</taxon>
        <taxon>Actinomycetes</taxon>
        <taxon>Micrococcales</taxon>
        <taxon>Brevibacteriaceae</taxon>
        <taxon>Brevibacterium</taxon>
    </lineage>
</organism>
<dbReference type="Proteomes" id="UP000595374">
    <property type="component" value="Chromosome"/>
</dbReference>
<dbReference type="SUPFAM" id="SSF161098">
    <property type="entry name" value="MetI-like"/>
    <property type="match status" value="1"/>
</dbReference>
<evidence type="ECO:0000256" key="1">
    <source>
        <dbReference type="ARBA" id="ARBA00004429"/>
    </source>
</evidence>
<dbReference type="InterPro" id="IPR000515">
    <property type="entry name" value="MetI-like"/>
</dbReference>
<feature type="transmembrane region" description="Helical" evidence="8">
    <location>
        <begin position="251"/>
        <end position="270"/>
    </location>
</feature>
<dbReference type="AlphaFoldDB" id="A0A7T4A1J6"/>
<dbReference type="InterPro" id="IPR035906">
    <property type="entry name" value="MetI-like_sf"/>
</dbReference>
<accession>A0A7T4A1J6</accession>
<reference evidence="10 11" key="1">
    <citation type="submission" date="2020-12" db="EMBL/GenBank/DDBJ databases">
        <title>FDA dAtabase for Regulatory Grade micrObial Sequences (FDA-ARGOS): Supporting development and validation of Infectious Disease Dx tests.</title>
        <authorList>
            <person name="Sproer C."/>
            <person name="Gronow S."/>
            <person name="Severitt S."/>
            <person name="Schroder I."/>
            <person name="Tallon L."/>
            <person name="Sadzewicz L."/>
            <person name="Zhao X."/>
            <person name="Boylan J."/>
            <person name="Ott S."/>
            <person name="Bowen H."/>
            <person name="Vavikolanu K."/>
            <person name="Mehta A."/>
            <person name="Aluvathingal J."/>
            <person name="Nadendla S."/>
            <person name="Lowell S."/>
            <person name="Myers T."/>
            <person name="Yan Y."/>
            <person name="Sichtig H."/>
        </authorList>
    </citation>
    <scope>NUCLEOTIDE SEQUENCE [LARGE SCALE GENOMIC DNA]</scope>
    <source>
        <strain evidence="10 11">FDAARGOS_990</strain>
    </source>
</reference>
<dbReference type="CDD" id="cd06261">
    <property type="entry name" value="TM_PBP2"/>
    <property type="match status" value="1"/>
</dbReference>
<evidence type="ECO:0000256" key="2">
    <source>
        <dbReference type="ARBA" id="ARBA00022448"/>
    </source>
</evidence>
<dbReference type="PANTHER" id="PTHR43357:SF4">
    <property type="entry name" value="INNER MEMBRANE ABC TRANSPORTER PERMEASE PROTEIN YDCV"/>
    <property type="match status" value="1"/>
</dbReference>
<comment type="subcellular location">
    <subcellularLocation>
        <location evidence="1">Cell inner membrane</location>
        <topology evidence="1">Multi-pass membrane protein</topology>
    </subcellularLocation>
    <subcellularLocation>
        <location evidence="8">Cell membrane</location>
        <topology evidence="8">Multi-pass membrane protein</topology>
    </subcellularLocation>
</comment>
<evidence type="ECO:0000256" key="4">
    <source>
        <dbReference type="ARBA" id="ARBA00022519"/>
    </source>
</evidence>
<dbReference type="GO" id="GO:0055085">
    <property type="term" value="P:transmembrane transport"/>
    <property type="evidence" value="ECO:0007669"/>
    <property type="project" value="InterPro"/>
</dbReference>
<evidence type="ECO:0000256" key="5">
    <source>
        <dbReference type="ARBA" id="ARBA00022692"/>
    </source>
</evidence>
<gene>
    <name evidence="10" type="ORF">I6H47_06715</name>
</gene>
<feature type="transmembrane region" description="Helical" evidence="8">
    <location>
        <begin position="214"/>
        <end position="239"/>
    </location>
</feature>
<feature type="transmembrane region" description="Helical" evidence="8">
    <location>
        <begin position="150"/>
        <end position="170"/>
    </location>
</feature>
<evidence type="ECO:0000256" key="6">
    <source>
        <dbReference type="ARBA" id="ARBA00022989"/>
    </source>
</evidence>
<evidence type="ECO:0000256" key="8">
    <source>
        <dbReference type="RuleBase" id="RU363032"/>
    </source>
</evidence>
<sequence>MARSLNPRLGESRTARTLTWLPLIALAIFVLTPQLSSLTYAFFRTDGTFTTDGLTGLADSGAIVAPLIRSLLIAALTSLVLIGTLVPAVVAVHLWAPRLRSLLSILCTLPLVIPAIAIAAGMTTVLRGLASNGRGSLGMEINLLLQAENLPLVLVGTYVILCLPFTYRSIDAGLSSLDLRTLHEASASLGAGLRTTLARVVVPNIRGSVMFSAFYAFALSIGEYTIAATLSINTLPVYLNTLSDANFRGSITLSVLLNLTTWLLLATATISASRFDRRGLGDAAAPAAPAAAPQKETQPA</sequence>
<feature type="transmembrane region" description="Helical" evidence="8">
    <location>
        <begin position="103"/>
        <end position="130"/>
    </location>
</feature>
<keyword evidence="6 8" id="KW-1133">Transmembrane helix</keyword>
<feature type="domain" description="ABC transmembrane type-1" evidence="9">
    <location>
        <begin position="67"/>
        <end position="268"/>
    </location>
</feature>
<evidence type="ECO:0000256" key="7">
    <source>
        <dbReference type="ARBA" id="ARBA00023136"/>
    </source>
</evidence>
<dbReference type="GO" id="GO:0005886">
    <property type="term" value="C:plasma membrane"/>
    <property type="evidence" value="ECO:0007669"/>
    <property type="project" value="UniProtKB-SubCell"/>
</dbReference>
<dbReference type="PROSITE" id="PS50928">
    <property type="entry name" value="ABC_TM1"/>
    <property type="match status" value="1"/>
</dbReference>
<dbReference type="Gene3D" id="1.10.3720.10">
    <property type="entry name" value="MetI-like"/>
    <property type="match status" value="1"/>
</dbReference>
<feature type="transmembrane region" description="Helical" evidence="8">
    <location>
        <begin position="63"/>
        <end position="96"/>
    </location>
</feature>
<dbReference type="EMBL" id="CP065989">
    <property type="protein sequence ID" value="QQB15614.1"/>
    <property type="molecule type" value="Genomic_DNA"/>
</dbReference>
<dbReference type="Pfam" id="PF00528">
    <property type="entry name" value="BPD_transp_1"/>
    <property type="match status" value="1"/>
</dbReference>
<feature type="transmembrane region" description="Helical" evidence="8">
    <location>
        <begin position="20"/>
        <end position="43"/>
    </location>
</feature>
<dbReference type="RefSeq" id="WP_137825156.1">
    <property type="nucleotide sequence ID" value="NZ_CP065989.1"/>
</dbReference>
<keyword evidence="4" id="KW-0997">Cell inner membrane</keyword>
<keyword evidence="7 8" id="KW-0472">Membrane</keyword>
<evidence type="ECO:0000259" key="9">
    <source>
        <dbReference type="PROSITE" id="PS50928"/>
    </source>
</evidence>
<keyword evidence="5 8" id="KW-0812">Transmembrane</keyword>
<name>A0A7T4A1J6_9MICO</name>
<keyword evidence="2 8" id="KW-0813">Transport</keyword>
<proteinExistence type="inferred from homology"/>
<keyword evidence="3" id="KW-1003">Cell membrane</keyword>
<dbReference type="PANTHER" id="PTHR43357">
    <property type="entry name" value="INNER MEMBRANE ABC TRANSPORTER PERMEASE PROTEIN YDCV"/>
    <property type="match status" value="1"/>
</dbReference>
<protein>
    <submittedName>
        <fullName evidence="10">ABC transporter permease subunit</fullName>
    </submittedName>
</protein>
<evidence type="ECO:0000256" key="3">
    <source>
        <dbReference type="ARBA" id="ARBA00022475"/>
    </source>
</evidence>
<evidence type="ECO:0000313" key="11">
    <source>
        <dbReference type="Proteomes" id="UP000595374"/>
    </source>
</evidence>